<dbReference type="Proteomes" id="UP000199564">
    <property type="component" value="Unassembled WGS sequence"/>
</dbReference>
<protein>
    <submittedName>
        <fullName evidence="1">Uncharacterized protein</fullName>
    </submittedName>
</protein>
<dbReference type="AlphaFoldDB" id="A0A1I5E7T8"/>
<proteinExistence type="predicted"/>
<sequence length="328" mass="36713">MKYLIFLAILFLTHPVRSQGNLPETFFDGKSVVLISADPAARPVMDWKAVADSVHSALVKAGGDPVAYYELEQVSLSEEVQSNYAKAFEQRLIKNIILVTRQRNNASIHVGKFSGDGKVITSTALFGLSAPKIEEVADQFGALGENVRTKNLLVIDIPEFPGMTQGQAAQDASSSKFFARNPLNLEVFKLGVPLEGSSAETGSLTYFRYDLYGKSAERILAEQAAQKAEIESILKAEYPHEVAWLTEAKTNQELIRDRIQFLLVKVEGREADLKKSMGLESNPETENRTVVKYYIKLLVRDELYIGPEWDADPDWRIALRNFIRNLKK</sequence>
<dbReference type="EMBL" id="FOVW01000003">
    <property type="protein sequence ID" value="SFO07383.1"/>
    <property type="molecule type" value="Genomic_DNA"/>
</dbReference>
<keyword evidence="2" id="KW-1185">Reference proteome</keyword>
<gene>
    <name evidence="1" type="ORF">SAMN04488519_103325</name>
</gene>
<name>A0A1I5E7T8_9BACT</name>
<dbReference type="RefSeq" id="WP_091651839.1">
    <property type="nucleotide sequence ID" value="NZ_FOVW01000003.1"/>
</dbReference>
<evidence type="ECO:0000313" key="1">
    <source>
        <dbReference type="EMBL" id="SFO07383.1"/>
    </source>
</evidence>
<evidence type="ECO:0000313" key="2">
    <source>
        <dbReference type="Proteomes" id="UP000199564"/>
    </source>
</evidence>
<reference evidence="2" key="1">
    <citation type="submission" date="2016-10" db="EMBL/GenBank/DDBJ databases">
        <authorList>
            <person name="Varghese N."/>
            <person name="Submissions S."/>
        </authorList>
    </citation>
    <scope>NUCLEOTIDE SEQUENCE [LARGE SCALE GENOMIC DNA]</scope>
    <source>
        <strain evidence="2">DSM 15282</strain>
    </source>
</reference>
<organism evidence="1 2">
    <name type="scientific">Algoriphagus ornithinivorans</name>
    <dbReference type="NCBI Taxonomy" id="226506"/>
    <lineage>
        <taxon>Bacteria</taxon>
        <taxon>Pseudomonadati</taxon>
        <taxon>Bacteroidota</taxon>
        <taxon>Cytophagia</taxon>
        <taxon>Cytophagales</taxon>
        <taxon>Cyclobacteriaceae</taxon>
        <taxon>Algoriphagus</taxon>
    </lineage>
</organism>
<accession>A0A1I5E7T8</accession>